<dbReference type="OrthoDB" id="4280289at2"/>
<dbReference type="Proteomes" id="UP000295447">
    <property type="component" value="Unassembled WGS sequence"/>
</dbReference>
<keyword evidence="13" id="KW-1185">Reference proteome</keyword>
<dbReference type="GO" id="GO:0032259">
    <property type="term" value="P:methylation"/>
    <property type="evidence" value="ECO:0007669"/>
    <property type="project" value="UniProtKB-KW"/>
</dbReference>
<evidence type="ECO:0000256" key="5">
    <source>
        <dbReference type="ARBA" id="ARBA00022490"/>
    </source>
</evidence>
<dbReference type="CDD" id="cd02440">
    <property type="entry name" value="AdoMet_MTases"/>
    <property type="match status" value="1"/>
</dbReference>
<evidence type="ECO:0000256" key="11">
    <source>
        <dbReference type="ARBA" id="ARBA00031350"/>
    </source>
</evidence>
<evidence type="ECO:0000256" key="7">
    <source>
        <dbReference type="ARBA" id="ARBA00022679"/>
    </source>
</evidence>
<evidence type="ECO:0000256" key="2">
    <source>
        <dbReference type="ARBA" id="ARBA00005369"/>
    </source>
</evidence>
<evidence type="ECO:0000256" key="4">
    <source>
        <dbReference type="ARBA" id="ARBA00013346"/>
    </source>
</evidence>
<dbReference type="EC" id="2.1.1.77" evidence="3"/>
<keyword evidence="7 12" id="KW-0808">Transferase</keyword>
<dbReference type="InterPro" id="IPR029063">
    <property type="entry name" value="SAM-dependent_MTases_sf"/>
</dbReference>
<protein>
    <recommendedName>
        <fullName evidence="4">Protein-L-isoaspartate O-methyltransferase</fullName>
        <ecNumber evidence="3">2.1.1.77</ecNumber>
    </recommendedName>
    <alternativeName>
        <fullName evidence="11">L-isoaspartyl protein carboxyl methyltransferase</fullName>
    </alternativeName>
    <alternativeName>
        <fullName evidence="9">Protein L-isoaspartyl methyltransferase</fullName>
    </alternativeName>
    <alternativeName>
        <fullName evidence="10">Protein-beta-aspartate methyltransferase</fullName>
    </alternativeName>
</protein>
<gene>
    <name evidence="12" type="ORF">EV650_0944</name>
</gene>
<keyword evidence="8" id="KW-0949">S-adenosyl-L-methionine</keyword>
<dbReference type="AlphaFoldDB" id="A0A4R7ZY57"/>
<evidence type="ECO:0000256" key="3">
    <source>
        <dbReference type="ARBA" id="ARBA00011890"/>
    </source>
</evidence>
<comment type="subcellular location">
    <subcellularLocation>
        <location evidence="1">Cytoplasm</location>
    </subcellularLocation>
</comment>
<evidence type="ECO:0000256" key="1">
    <source>
        <dbReference type="ARBA" id="ARBA00004496"/>
    </source>
</evidence>
<comment type="caution">
    <text evidence="12">The sequence shown here is derived from an EMBL/GenBank/DDBJ whole genome shotgun (WGS) entry which is preliminary data.</text>
</comment>
<keyword evidence="5" id="KW-0963">Cytoplasm</keyword>
<dbReference type="PANTHER" id="PTHR11579:SF0">
    <property type="entry name" value="PROTEIN-L-ISOASPARTATE(D-ASPARTATE) O-METHYLTRANSFERASE"/>
    <property type="match status" value="1"/>
</dbReference>
<keyword evidence="6 12" id="KW-0489">Methyltransferase</keyword>
<dbReference type="SUPFAM" id="SSF53335">
    <property type="entry name" value="S-adenosyl-L-methionine-dependent methyltransferases"/>
    <property type="match status" value="1"/>
</dbReference>
<comment type="similarity">
    <text evidence="2">Belongs to the methyltransferase superfamily. L-isoaspartyl/D-aspartyl protein methyltransferase family.</text>
</comment>
<evidence type="ECO:0000256" key="9">
    <source>
        <dbReference type="ARBA" id="ARBA00030757"/>
    </source>
</evidence>
<dbReference type="GO" id="GO:0004719">
    <property type="term" value="F:protein-L-isoaspartate (D-aspartate) O-methyltransferase activity"/>
    <property type="evidence" value="ECO:0007669"/>
    <property type="project" value="UniProtKB-EC"/>
</dbReference>
<reference evidence="12 13" key="1">
    <citation type="submission" date="2019-03" db="EMBL/GenBank/DDBJ databases">
        <title>Genomic Encyclopedia of Type Strains, Phase III (KMG-III): the genomes of soil and plant-associated and newly described type strains.</title>
        <authorList>
            <person name="Whitman W."/>
        </authorList>
    </citation>
    <scope>NUCLEOTIDE SEQUENCE [LARGE SCALE GENOMIC DNA]</scope>
    <source>
        <strain evidence="12 13">VKM Ac-2570</strain>
    </source>
</reference>
<name>A0A4R7ZY57_9ACTN</name>
<dbReference type="PANTHER" id="PTHR11579">
    <property type="entry name" value="PROTEIN-L-ISOASPARTATE O-METHYLTRANSFERASE"/>
    <property type="match status" value="1"/>
</dbReference>
<dbReference type="Gene3D" id="3.40.50.150">
    <property type="entry name" value="Vaccinia Virus protein VP39"/>
    <property type="match status" value="1"/>
</dbReference>
<sequence>MPSKERTIDSVSDWTDAARKLADEVTAAAPEWHDSVSSTPRHQLVPRWWEPIPDSYPFAWGLRTPKPDQQWAEVYADETLVTRVGALHADYADLSDRPAGLPTSSSTLPGLIVRMLHLLDPHKHDQVLDVGTGSGYSAALLAHRLGDKQVTSIDLDPYLVDAARERLADFGRTPRLEIADATGSLPDTNYDRIMATVAVRPIPPAWLDALRAGGKIVTTITGTSLMINADKHPDGVVRGHVQPDPATFMRTRRETDYPARLDHVFNAARDQPGDETRQLTGPIPDLWDDWQLRCLYELDTPDIENRSATRDDGSQLLWLLAADGSWARADSETKTIHQSGPRGLWDDLQRVQARWTAAGRFPLDTMTVELREDRNALIGPDGHWTLEL</sequence>
<proteinExistence type="inferred from homology"/>
<evidence type="ECO:0000256" key="8">
    <source>
        <dbReference type="ARBA" id="ARBA00022691"/>
    </source>
</evidence>
<evidence type="ECO:0000313" key="12">
    <source>
        <dbReference type="EMBL" id="TDW22111.1"/>
    </source>
</evidence>
<dbReference type="InterPro" id="IPR000682">
    <property type="entry name" value="PCMT"/>
</dbReference>
<accession>A0A4R7ZY57</accession>
<evidence type="ECO:0000256" key="6">
    <source>
        <dbReference type="ARBA" id="ARBA00022603"/>
    </source>
</evidence>
<dbReference type="GO" id="GO:0005737">
    <property type="term" value="C:cytoplasm"/>
    <property type="evidence" value="ECO:0007669"/>
    <property type="project" value="UniProtKB-SubCell"/>
</dbReference>
<organism evidence="12 13">
    <name type="scientific">Kribbella kalugense</name>
    <dbReference type="NCBI Taxonomy" id="2512221"/>
    <lineage>
        <taxon>Bacteria</taxon>
        <taxon>Bacillati</taxon>
        <taxon>Actinomycetota</taxon>
        <taxon>Actinomycetes</taxon>
        <taxon>Propionibacteriales</taxon>
        <taxon>Kribbellaceae</taxon>
        <taxon>Kribbella</taxon>
    </lineage>
</organism>
<evidence type="ECO:0000256" key="10">
    <source>
        <dbReference type="ARBA" id="ARBA00031323"/>
    </source>
</evidence>
<evidence type="ECO:0000313" key="13">
    <source>
        <dbReference type="Proteomes" id="UP000295447"/>
    </source>
</evidence>
<dbReference type="Pfam" id="PF01135">
    <property type="entry name" value="PCMT"/>
    <property type="match status" value="1"/>
</dbReference>
<dbReference type="EMBL" id="SODF01000001">
    <property type="protein sequence ID" value="TDW22111.1"/>
    <property type="molecule type" value="Genomic_DNA"/>
</dbReference>